<dbReference type="EMBL" id="APBN01000013">
    <property type="protein sequence ID" value="EMT50636.1"/>
    <property type="molecule type" value="Genomic_DNA"/>
</dbReference>
<evidence type="ECO:0000256" key="1">
    <source>
        <dbReference type="ARBA" id="ARBA00004948"/>
    </source>
</evidence>
<dbReference type="PATRIC" id="fig|1300222.3.peg.4470"/>
<dbReference type="GO" id="GO:0009229">
    <property type="term" value="P:thiamine diphosphate biosynthetic process"/>
    <property type="evidence" value="ECO:0007669"/>
    <property type="project" value="UniProtKB-UniPathway"/>
</dbReference>
<dbReference type="InterPro" id="IPR006076">
    <property type="entry name" value="FAD-dep_OxRdtase"/>
</dbReference>
<dbReference type="PANTHER" id="PTHR13847:SF289">
    <property type="entry name" value="GLYCINE OXIDASE"/>
    <property type="match status" value="1"/>
</dbReference>
<evidence type="ECO:0000313" key="8">
    <source>
        <dbReference type="Proteomes" id="UP000012081"/>
    </source>
</evidence>
<evidence type="ECO:0000256" key="5">
    <source>
        <dbReference type="ARBA" id="ARBA00050018"/>
    </source>
</evidence>
<keyword evidence="2" id="KW-0784">Thiamine biosynthesis</keyword>
<dbReference type="Pfam" id="PF01266">
    <property type="entry name" value="DAO"/>
    <property type="match status" value="1"/>
</dbReference>
<name>M8DUJ5_9BACL</name>
<dbReference type="InterPro" id="IPR036188">
    <property type="entry name" value="FAD/NAD-bd_sf"/>
</dbReference>
<organism evidence="7 8">
    <name type="scientific">Brevibacillus borstelensis AK1</name>
    <dbReference type="NCBI Taxonomy" id="1300222"/>
    <lineage>
        <taxon>Bacteria</taxon>
        <taxon>Bacillati</taxon>
        <taxon>Bacillota</taxon>
        <taxon>Bacilli</taxon>
        <taxon>Bacillales</taxon>
        <taxon>Paenibacillaceae</taxon>
        <taxon>Brevibacillus</taxon>
    </lineage>
</organism>
<comment type="caution">
    <text evidence="7">The sequence shown here is derived from an EMBL/GenBank/DDBJ whole genome shotgun (WGS) entry which is preliminary data.</text>
</comment>
<proteinExistence type="predicted"/>
<dbReference type="STRING" id="1300222.I532_21250"/>
<gene>
    <name evidence="7" type="ORF">I532_21250</name>
</gene>
<dbReference type="GO" id="GO:0005737">
    <property type="term" value="C:cytoplasm"/>
    <property type="evidence" value="ECO:0007669"/>
    <property type="project" value="TreeGrafter"/>
</dbReference>
<dbReference type="GO" id="GO:0050660">
    <property type="term" value="F:flavin adenine dinucleotide binding"/>
    <property type="evidence" value="ECO:0007669"/>
    <property type="project" value="InterPro"/>
</dbReference>
<keyword evidence="3" id="KW-0560">Oxidoreductase</keyword>
<dbReference type="Gene3D" id="3.30.9.10">
    <property type="entry name" value="D-Amino Acid Oxidase, subunit A, domain 2"/>
    <property type="match status" value="1"/>
</dbReference>
<reference evidence="7 8" key="1">
    <citation type="submission" date="2013-03" db="EMBL/GenBank/DDBJ databases">
        <title>Assembly of a new bacterial strain Brevibacillus borstelensis AK1.</title>
        <authorList>
            <person name="Rajan I."/>
            <person name="PoliReddy D."/>
            <person name="Sugumar T."/>
            <person name="Rathinam K."/>
            <person name="Alqarawi S."/>
            <person name="Khalil A.B."/>
            <person name="Sivakumar N."/>
        </authorList>
    </citation>
    <scope>NUCLEOTIDE SEQUENCE [LARGE SCALE GENOMIC DNA]</scope>
    <source>
        <strain evidence="7 8">AK1</strain>
    </source>
</reference>
<dbReference type="SUPFAM" id="SSF54373">
    <property type="entry name" value="FAD-linked reductases, C-terminal domain"/>
    <property type="match status" value="1"/>
</dbReference>
<dbReference type="SUPFAM" id="SSF51905">
    <property type="entry name" value="FAD/NAD(P)-binding domain"/>
    <property type="match status" value="1"/>
</dbReference>
<dbReference type="NCBIfam" id="TIGR02352">
    <property type="entry name" value="thiamin_ThiO"/>
    <property type="match status" value="1"/>
</dbReference>
<evidence type="ECO:0000313" key="7">
    <source>
        <dbReference type="EMBL" id="EMT50636.1"/>
    </source>
</evidence>
<comment type="catalytic activity">
    <reaction evidence="4">
        <text>glycine + O2 + H2O = glyoxylate + H2O2 + NH4(+)</text>
        <dbReference type="Rhea" id="RHEA:11532"/>
        <dbReference type="ChEBI" id="CHEBI:15377"/>
        <dbReference type="ChEBI" id="CHEBI:15379"/>
        <dbReference type="ChEBI" id="CHEBI:16240"/>
        <dbReference type="ChEBI" id="CHEBI:28938"/>
        <dbReference type="ChEBI" id="CHEBI:36655"/>
        <dbReference type="ChEBI" id="CHEBI:57305"/>
        <dbReference type="EC" id="1.4.3.19"/>
    </reaction>
</comment>
<dbReference type="GO" id="GO:0043799">
    <property type="term" value="F:glycine oxidase activity"/>
    <property type="evidence" value="ECO:0007669"/>
    <property type="project" value="UniProtKB-EC"/>
</dbReference>
<dbReference type="Gene3D" id="3.50.50.60">
    <property type="entry name" value="FAD/NAD(P)-binding domain"/>
    <property type="match status" value="1"/>
</dbReference>
<evidence type="ECO:0000256" key="2">
    <source>
        <dbReference type="ARBA" id="ARBA00022977"/>
    </source>
</evidence>
<comment type="pathway">
    <text evidence="1">Cofactor biosynthesis; thiamine diphosphate biosynthesis.</text>
</comment>
<dbReference type="PANTHER" id="PTHR13847">
    <property type="entry name" value="SARCOSINE DEHYDROGENASE-RELATED"/>
    <property type="match status" value="1"/>
</dbReference>
<keyword evidence="8" id="KW-1185">Reference proteome</keyword>
<sequence>MTDCLLVGGGIIGLSLAYELSCRGMAVTVVEQGEWGGQASSAAAGMLAPLKEFSQPGPMLELGMKSLELYPKWAEELEARTGIDVQACKSGLLTVALTEPESGELLEKYKWQKASGYAVEWMTGEEMRRVEPLLTEQAIAGIYSPEEGHINNRMLLNALVAACKKMGATLLSGSVVTGMAKEGGRIVGVETTTGPLRAGHTVIASGAWAGIMAEWLDFAVPVRPVRGQVASVSSSGIPLRTVIFGTSGYITPKLDGKIVLGATEDEAGFQRHVTLSGLAKVLDGVMPYVPALHSAAFQQAWAGLRPATADSMPLLGPVPGWQGVSIAGGHFRNGILLSPVTAKVMADYVESGREDALQPFLPSRFLGSTTNR</sequence>
<evidence type="ECO:0000256" key="3">
    <source>
        <dbReference type="ARBA" id="ARBA00023002"/>
    </source>
</evidence>
<evidence type="ECO:0000259" key="6">
    <source>
        <dbReference type="Pfam" id="PF01266"/>
    </source>
</evidence>
<dbReference type="OrthoDB" id="9794226at2"/>
<accession>M8DUJ5</accession>
<dbReference type="UniPathway" id="UPA00060"/>
<dbReference type="GO" id="GO:0009228">
    <property type="term" value="P:thiamine biosynthetic process"/>
    <property type="evidence" value="ECO:0007669"/>
    <property type="project" value="UniProtKB-KW"/>
</dbReference>
<evidence type="ECO:0000256" key="4">
    <source>
        <dbReference type="ARBA" id="ARBA00049872"/>
    </source>
</evidence>
<dbReference type="EC" id="1.4.3.19" evidence="5"/>
<dbReference type="AlphaFoldDB" id="M8DUJ5"/>
<dbReference type="RefSeq" id="WP_003391035.1">
    <property type="nucleotide sequence ID" value="NZ_APBN01000013.1"/>
</dbReference>
<protein>
    <recommendedName>
        <fullName evidence="5">glycine oxidase</fullName>
        <ecNumber evidence="5">1.4.3.19</ecNumber>
    </recommendedName>
</protein>
<dbReference type="Proteomes" id="UP000012081">
    <property type="component" value="Unassembled WGS sequence"/>
</dbReference>
<dbReference type="InterPro" id="IPR012727">
    <property type="entry name" value="Gly_oxidase_ThiO"/>
</dbReference>
<feature type="domain" description="FAD dependent oxidoreductase" evidence="6">
    <location>
        <begin position="4"/>
        <end position="347"/>
    </location>
</feature>